<organism evidence="1 2">
    <name type="scientific">Rhodoplanes elegans</name>
    <dbReference type="NCBI Taxonomy" id="29408"/>
    <lineage>
        <taxon>Bacteria</taxon>
        <taxon>Pseudomonadati</taxon>
        <taxon>Pseudomonadota</taxon>
        <taxon>Alphaproteobacteria</taxon>
        <taxon>Hyphomicrobiales</taxon>
        <taxon>Nitrobacteraceae</taxon>
        <taxon>Rhodoplanes</taxon>
    </lineage>
</organism>
<evidence type="ECO:0000313" key="2">
    <source>
        <dbReference type="Proteomes" id="UP000248863"/>
    </source>
</evidence>
<dbReference type="InterPro" id="IPR009389">
    <property type="entry name" value="DUF1045"/>
</dbReference>
<name>A0A327KLC8_9BRAD</name>
<accession>A0A327KLC8</accession>
<protein>
    <recommendedName>
        <fullName evidence="3">Phosphonate metabolism protein</fullName>
    </recommendedName>
</protein>
<evidence type="ECO:0000313" key="1">
    <source>
        <dbReference type="EMBL" id="RAI38072.1"/>
    </source>
</evidence>
<dbReference type="Proteomes" id="UP000248863">
    <property type="component" value="Unassembled WGS sequence"/>
</dbReference>
<evidence type="ECO:0008006" key="3">
    <source>
        <dbReference type="Google" id="ProtNLM"/>
    </source>
</evidence>
<gene>
    <name evidence="1" type="ORF">CH338_13935</name>
</gene>
<dbReference type="RefSeq" id="WP_111357772.1">
    <property type="nucleotide sequence ID" value="NZ_NHSK01000025.1"/>
</dbReference>
<keyword evidence="2" id="KW-1185">Reference proteome</keyword>
<dbReference type="Pfam" id="PF06299">
    <property type="entry name" value="DUF1045"/>
    <property type="match status" value="1"/>
</dbReference>
<dbReference type="PIRSF" id="PIRSF033328">
    <property type="entry name" value="Phest_Mll4975"/>
    <property type="match status" value="1"/>
</dbReference>
<dbReference type="EMBL" id="NPEU01000144">
    <property type="protein sequence ID" value="RAI38072.1"/>
    <property type="molecule type" value="Genomic_DNA"/>
</dbReference>
<dbReference type="OrthoDB" id="4954742at2"/>
<reference evidence="1 2" key="1">
    <citation type="submission" date="2017-07" db="EMBL/GenBank/DDBJ databases">
        <title>Draft Genome Sequences of Select Purple Nonsulfur Bacteria.</title>
        <authorList>
            <person name="Lasarre B."/>
            <person name="Mckinlay J.B."/>
        </authorList>
    </citation>
    <scope>NUCLEOTIDE SEQUENCE [LARGE SCALE GENOMIC DNA]</scope>
    <source>
        <strain evidence="1 2">DSM 11907</strain>
    </source>
</reference>
<proteinExistence type="predicted"/>
<comment type="caution">
    <text evidence="1">The sequence shown here is derived from an EMBL/GenBank/DDBJ whole genome shotgun (WGS) entry which is preliminary data.</text>
</comment>
<dbReference type="AlphaFoldDB" id="A0A327KLC8"/>
<sequence length="238" mass="27008">MTWMPRYTVYFVPPSDSAIYRLGSSLIGYDSYSGAVVPHPSDAGLPEDWPDLTKAPRPYGLHVTFVPPFRLAEGYGETDLVQAFSTFCDEPRSVATIVPEVRVIRDFVAIVPRRASGIVKQFASDCLTYFDLFRAPFTAADHVRRLTPSLNERERWNLHRWGYPYVLREFFFHMTLTGEIGSDRRDAVAARVSTLFVDKAAAAPLRVDRAVLLKQDQPGEGFRVLCEGIIRHRVGRKR</sequence>